<gene>
    <name evidence="2" type="ORF">A2876_02700</name>
</gene>
<keyword evidence="1" id="KW-0812">Transmembrane</keyword>
<dbReference type="EMBL" id="MEXH01000021">
    <property type="protein sequence ID" value="OGC92172.1"/>
    <property type="molecule type" value="Genomic_DNA"/>
</dbReference>
<proteinExistence type="predicted"/>
<dbReference type="Proteomes" id="UP000178176">
    <property type="component" value="Unassembled WGS sequence"/>
</dbReference>
<feature type="transmembrane region" description="Helical" evidence="1">
    <location>
        <begin position="196"/>
        <end position="215"/>
    </location>
</feature>
<evidence type="ECO:0008006" key="4">
    <source>
        <dbReference type="Google" id="ProtNLM"/>
    </source>
</evidence>
<feature type="transmembrane region" description="Helical" evidence="1">
    <location>
        <begin position="171"/>
        <end position="189"/>
    </location>
</feature>
<feature type="transmembrane region" description="Helical" evidence="1">
    <location>
        <begin position="256"/>
        <end position="275"/>
    </location>
</feature>
<sequence length="502" mass="56312">MNNRHLAMGLILILAMISRGVDFGKTPAGITDDESSHGYNAYSLLLTGRDEYGKTWPILNRSFGTYSSSLYTYMTILPVKLFGLNPVSIRLPSLVSGLIFVVLVIAALGPAAGFVVAISPVFIFYSRAAFETNLALTLLFLGIVLAVRAASRPKMLPLSFLFLSLSAYAYQVERVLSVILISLIAVYYWKTRKKIVILSLLLALLIQIPIMFISFTPGANSRISTLAGRGNYPFLFLTYFSPSNLFSRPDPAPRKSFPQVSVFYWWMIIPFIMGIKKFISSKSYKSLFGKSLVVSVIVSPAIAAATPDYFSTWRALPMFLTLAWIISMGLGKSKMVYFFMLLISSFEIYSNLVLLKHEGSTAWGYQYQALANFVRSHSDETIVIDNARSGPIYIWLALYNHYPPQKLQSMVDTEWLKDYYNHVEFDLNKTIDNVQIRPIFWKSDALTDQILISDSLGISASQADEHFLTLVTIIPDINAQPALYVYQTHPALKISATQRDSI</sequence>
<reference evidence="2 3" key="1">
    <citation type="journal article" date="2016" name="Nat. Commun.">
        <title>Thousands of microbial genomes shed light on interconnected biogeochemical processes in an aquifer system.</title>
        <authorList>
            <person name="Anantharaman K."/>
            <person name="Brown C.T."/>
            <person name="Hug L.A."/>
            <person name="Sharon I."/>
            <person name="Castelle C.J."/>
            <person name="Probst A.J."/>
            <person name="Thomas B.C."/>
            <person name="Singh A."/>
            <person name="Wilkins M.J."/>
            <person name="Karaoz U."/>
            <person name="Brodie E.L."/>
            <person name="Williams K.H."/>
            <person name="Hubbard S.S."/>
            <person name="Banfield J.F."/>
        </authorList>
    </citation>
    <scope>NUCLEOTIDE SEQUENCE [LARGE SCALE GENOMIC DNA]</scope>
</reference>
<feature type="transmembrane region" description="Helical" evidence="1">
    <location>
        <begin position="98"/>
        <end position="125"/>
    </location>
</feature>
<keyword evidence="1" id="KW-0472">Membrane</keyword>
<protein>
    <recommendedName>
        <fullName evidence="4">Glycosyltransferase RgtA/B/C/D-like domain-containing protein</fullName>
    </recommendedName>
</protein>
<feature type="transmembrane region" description="Helical" evidence="1">
    <location>
        <begin position="287"/>
        <end position="306"/>
    </location>
</feature>
<organism evidence="2 3">
    <name type="scientific">Candidatus Amesbacteria bacterium RIFCSPHIGHO2_01_FULL_48_32b</name>
    <dbReference type="NCBI Taxonomy" id="1797253"/>
    <lineage>
        <taxon>Bacteria</taxon>
        <taxon>Candidatus Amesiibacteriota</taxon>
    </lineage>
</organism>
<evidence type="ECO:0000256" key="1">
    <source>
        <dbReference type="SAM" id="Phobius"/>
    </source>
</evidence>
<dbReference type="AlphaFoldDB" id="A0A1F4YE15"/>
<name>A0A1F4YE15_9BACT</name>
<keyword evidence="1" id="KW-1133">Transmembrane helix</keyword>
<feature type="transmembrane region" description="Helical" evidence="1">
    <location>
        <begin position="132"/>
        <end position="151"/>
    </location>
</feature>
<accession>A0A1F4YE15</accession>
<evidence type="ECO:0000313" key="3">
    <source>
        <dbReference type="Proteomes" id="UP000178176"/>
    </source>
</evidence>
<evidence type="ECO:0000313" key="2">
    <source>
        <dbReference type="EMBL" id="OGC92172.1"/>
    </source>
</evidence>
<comment type="caution">
    <text evidence="2">The sequence shown here is derived from an EMBL/GenBank/DDBJ whole genome shotgun (WGS) entry which is preliminary data.</text>
</comment>